<dbReference type="EMBL" id="AP019620">
    <property type="protein sequence ID" value="BBJ37842.1"/>
    <property type="molecule type" value="Genomic_DNA"/>
</dbReference>
<evidence type="ECO:0000256" key="1">
    <source>
        <dbReference type="SAM" id="Phobius"/>
    </source>
</evidence>
<keyword evidence="1" id="KW-0812">Transmembrane</keyword>
<evidence type="ECO:0000313" key="3">
    <source>
        <dbReference type="Proteomes" id="UP000463951"/>
    </source>
</evidence>
<accession>A0A499UCL0</accession>
<feature type="transmembrane region" description="Helical" evidence="1">
    <location>
        <begin position="72"/>
        <end position="89"/>
    </location>
</feature>
<sequence>MKGALVSAAAAIVCYWVWASLLEWTDDVAEASGPVMGAGWFEGLLALITGFLSMPVLLWVGMRLLGERGNHLLVLAGAVAWLIIGGHVADGFVSVTTTAALLTLFAVLGGLLSLVELPGE</sequence>
<reference evidence="2 3" key="1">
    <citation type="journal article" date="2020" name="Int. J. Syst. Evol. Microbiol.">
        <title>Reclassification of Streptomyces castelarensis and Streptomyces sporoclivatus as later heterotypic synonyms of Streptomyces antimycoticus.</title>
        <authorList>
            <person name="Komaki H."/>
            <person name="Tamura T."/>
        </authorList>
    </citation>
    <scope>NUCLEOTIDE SEQUENCE [LARGE SCALE GENOMIC DNA]</scope>
    <source>
        <strain evidence="2 3">NBRC 100767</strain>
    </source>
</reference>
<proteinExistence type="predicted"/>
<keyword evidence="1" id="KW-0472">Membrane</keyword>
<feature type="transmembrane region" description="Helical" evidence="1">
    <location>
        <begin position="43"/>
        <end position="60"/>
    </location>
</feature>
<gene>
    <name evidence="2" type="ORF">SSPO_005600</name>
</gene>
<dbReference type="Proteomes" id="UP000463951">
    <property type="component" value="Chromosome"/>
</dbReference>
<dbReference type="AlphaFoldDB" id="A0A499UCL0"/>
<evidence type="ECO:0000313" key="2">
    <source>
        <dbReference type="EMBL" id="BBJ37842.1"/>
    </source>
</evidence>
<keyword evidence="1" id="KW-1133">Transmembrane helix</keyword>
<feature type="transmembrane region" description="Helical" evidence="1">
    <location>
        <begin position="95"/>
        <end position="115"/>
    </location>
</feature>
<protein>
    <submittedName>
        <fullName evidence="2">Uncharacterized protein</fullName>
    </submittedName>
</protein>
<organism evidence="2 3">
    <name type="scientific">Streptomyces antimycoticus</name>
    <dbReference type="NCBI Taxonomy" id="68175"/>
    <lineage>
        <taxon>Bacteria</taxon>
        <taxon>Bacillati</taxon>
        <taxon>Actinomycetota</taxon>
        <taxon>Actinomycetes</taxon>
        <taxon>Kitasatosporales</taxon>
        <taxon>Streptomycetaceae</taxon>
        <taxon>Streptomyces</taxon>
        <taxon>Streptomyces violaceusniger group</taxon>
    </lineage>
</organism>
<name>A0A499UCL0_9ACTN</name>